<accession>A0A1I7B9V2</accession>
<dbReference type="RefSeq" id="WP_090251122.1">
    <property type="nucleotide sequence ID" value="NZ_FPAS01000005.1"/>
</dbReference>
<protein>
    <submittedName>
        <fullName evidence="5">Inhibitor of KinA</fullName>
    </submittedName>
</protein>
<dbReference type="SUPFAM" id="SSF160467">
    <property type="entry name" value="PH0987 N-terminal domain-like"/>
    <property type="match status" value="1"/>
</dbReference>
<proteinExistence type="predicted"/>
<dbReference type="InterPro" id="IPR003833">
    <property type="entry name" value="CT_C_D"/>
</dbReference>
<evidence type="ECO:0000313" key="5">
    <source>
        <dbReference type="EMBL" id="SFT83871.1"/>
    </source>
</evidence>
<organism evidence="5 6">
    <name type="scientific">Lishizhenia tianjinensis</name>
    <dbReference type="NCBI Taxonomy" id="477690"/>
    <lineage>
        <taxon>Bacteria</taxon>
        <taxon>Pseudomonadati</taxon>
        <taxon>Bacteroidota</taxon>
        <taxon>Flavobacteriia</taxon>
        <taxon>Flavobacteriales</taxon>
        <taxon>Crocinitomicaceae</taxon>
        <taxon>Lishizhenia</taxon>
    </lineage>
</organism>
<keyword evidence="1" id="KW-0547">Nucleotide-binding</keyword>
<dbReference type="OrthoDB" id="9778567at2"/>
<evidence type="ECO:0000256" key="1">
    <source>
        <dbReference type="ARBA" id="ARBA00022741"/>
    </source>
</evidence>
<dbReference type="Pfam" id="PF02682">
    <property type="entry name" value="CT_C_D"/>
    <property type="match status" value="1"/>
</dbReference>
<evidence type="ECO:0000313" key="6">
    <source>
        <dbReference type="Proteomes" id="UP000236454"/>
    </source>
</evidence>
<feature type="domain" description="Carboxyltransferase" evidence="4">
    <location>
        <begin position="3"/>
        <end position="209"/>
    </location>
</feature>
<reference evidence="5 6" key="1">
    <citation type="submission" date="2016-10" db="EMBL/GenBank/DDBJ databases">
        <authorList>
            <person name="de Groot N.N."/>
        </authorList>
    </citation>
    <scope>NUCLEOTIDE SEQUENCE [LARGE SCALE GENOMIC DNA]</scope>
    <source>
        <strain evidence="5 6">CGMCC 1.7005</strain>
    </source>
</reference>
<dbReference type="InterPro" id="IPR010016">
    <property type="entry name" value="PxpB"/>
</dbReference>
<dbReference type="PANTHER" id="PTHR34698">
    <property type="entry name" value="5-OXOPROLINASE SUBUNIT B"/>
    <property type="match status" value="1"/>
</dbReference>
<sequence length="238" mass="27178">MKVSCKRYGSHGLLLTWPNEIKESILMEVLNFQNALQEKYEKRLAFTQNAYNSILLQFLEEPSAEDEKEILFFVNESVLDLGLKNRQTWYIPVCYEKPYALDMPEVCLKNGLSKEEVIELHTSSTYLVYFMGFLPGFCYLGGLDEKLHIPRKAIPRKITPRGAVGLGGQQTGIYPVESPGGWNIIGNTPVDMLQLNLREENGIQPGDYLKFIAVSPQEFEFIKKEADQQNYKLKSVPC</sequence>
<dbReference type="SUPFAM" id="SSF50891">
    <property type="entry name" value="Cyclophilin-like"/>
    <property type="match status" value="1"/>
</dbReference>
<evidence type="ECO:0000259" key="4">
    <source>
        <dbReference type="SMART" id="SM00796"/>
    </source>
</evidence>
<evidence type="ECO:0000256" key="2">
    <source>
        <dbReference type="ARBA" id="ARBA00022801"/>
    </source>
</evidence>
<dbReference type="AlphaFoldDB" id="A0A1I7B9V2"/>
<dbReference type="STRING" id="477690.SAMN05216474_2600"/>
<dbReference type="Gene3D" id="2.40.100.10">
    <property type="entry name" value="Cyclophilin-like"/>
    <property type="match status" value="1"/>
</dbReference>
<gene>
    <name evidence="5" type="ORF">SAMN05216474_2600</name>
</gene>
<dbReference type="NCBIfam" id="TIGR00370">
    <property type="entry name" value="5-oxoprolinase subunit PxpB"/>
    <property type="match status" value="1"/>
</dbReference>
<dbReference type="EMBL" id="FPAS01000005">
    <property type="protein sequence ID" value="SFT83871.1"/>
    <property type="molecule type" value="Genomic_DNA"/>
</dbReference>
<dbReference type="InterPro" id="IPR029000">
    <property type="entry name" value="Cyclophilin-like_dom_sf"/>
</dbReference>
<dbReference type="PANTHER" id="PTHR34698:SF2">
    <property type="entry name" value="5-OXOPROLINASE SUBUNIT B"/>
    <property type="match status" value="1"/>
</dbReference>
<name>A0A1I7B9V2_9FLAO</name>
<dbReference type="SMART" id="SM00796">
    <property type="entry name" value="AHS1"/>
    <property type="match status" value="1"/>
</dbReference>
<keyword evidence="3" id="KW-0067">ATP-binding</keyword>
<keyword evidence="6" id="KW-1185">Reference proteome</keyword>
<dbReference type="Proteomes" id="UP000236454">
    <property type="component" value="Unassembled WGS sequence"/>
</dbReference>
<keyword evidence="2" id="KW-0378">Hydrolase</keyword>
<dbReference type="GO" id="GO:0005524">
    <property type="term" value="F:ATP binding"/>
    <property type="evidence" value="ECO:0007669"/>
    <property type="project" value="UniProtKB-KW"/>
</dbReference>
<evidence type="ECO:0000256" key="3">
    <source>
        <dbReference type="ARBA" id="ARBA00022840"/>
    </source>
</evidence>
<dbReference type="GO" id="GO:0016787">
    <property type="term" value="F:hydrolase activity"/>
    <property type="evidence" value="ECO:0007669"/>
    <property type="project" value="UniProtKB-KW"/>
</dbReference>